<dbReference type="Gene3D" id="3.30.56.10">
    <property type="match status" value="2"/>
</dbReference>
<proteinExistence type="inferred from homology"/>
<name>A0A1I2IA98_9GAMM</name>
<feature type="domain" description="FDX-ACB" evidence="18">
    <location>
        <begin position="695"/>
        <end position="788"/>
    </location>
</feature>
<dbReference type="EMBL" id="FOOC01000003">
    <property type="protein sequence ID" value="SFF38047.1"/>
    <property type="molecule type" value="Genomic_DNA"/>
</dbReference>
<keyword evidence="8 15" id="KW-0547">Nucleotide-binding</keyword>
<dbReference type="GO" id="GO:0004826">
    <property type="term" value="F:phenylalanine-tRNA ligase activity"/>
    <property type="evidence" value="ECO:0007669"/>
    <property type="project" value="UniProtKB-UniRule"/>
</dbReference>
<dbReference type="InterPro" id="IPR036690">
    <property type="entry name" value="Fdx_antiC-bd_sf"/>
</dbReference>
<keyword evidence="11 16" id="KW-0694">RNA-binding</keyword>
<dbReference type="AlphaFoldDB" id="A0A1I2IA98"/>
<keyword evidence="7 15" id="KW-0479">Metal-binding</keyword>
<keyword evidence="9 15" id="KW-0067">ATP-binding</keyword>
<gene>
    <name evidence="15" type="primary">pheT</name>
    <name evidence="20" type="ORF">SAMN04488120_10383</name>
</gene>
<dbReference type="InterPro" id="IPR005147">
    <property type="entry name" value="tRNA_synthase_B5-dom"/>
</dbReference>
<dbReference type="GO" id="GO:0000287">
    <property type="term" value="F:magnesium ion binding"/>
    <property type="evidence" value="ECO:0007669"/>
    <property type="project" value="UniProtKB-UniRule"/>
</dbReference>
<evidence type="ECO:0000256" key="12">
    <source>
        <dbReference type="ARBA" id="ARBA00022917"/>
    </source>
</evidence>
<dbReference type="PANTHER" id="PTHR10947">
    <property type="entry name" value="PHENYLALANYL-TRNA SYNTHETASE BETA CHAIN AND LEUCINE-RICH REPEAT-CONTAINING PROTEIN 47"/>
    <property type="match status" value="1"/>
</dbReference>
<feature type="binding site" evidence="15">
    <location>
        <position position="463"/>
    </location>
    <ligand>
        <name>Mg(2+)</name>
        <dbReference type="ChEBI" id="CHEBI:18420"/>
        <note>shared with alpha subunit</note>
    </ligand>
</feature>
<evidence type="ECO:0000256" key="4">
    <source>
        <dbReference type="ARBA" id="ARBA00022490"/>
    </source>
</evidence>
<evidence type="ECO:0000256" key="9">
    <source>
        <dbReference type="ARBA" id="ARBA00022840"/>
    </source>
</evidence>
<evidence type="ECO:0000256" key="3">
    <source>
        <dbReference type="ARBA" id="ARBA00011209"/>
    </source>
</evidence>
<evidence type="ECO:0000256" key="8">
    <source>
        <dbReference type="ARBA" id="ARBA00022741"/>
    </source>
</evidence>
<dbReference type="RefSeq" id="WP_091532075.1">
    <property type="nucleotide sequence ID" value="NZ_FOOC01000003.1"/>
</dbReference>
<dbReference type="InterPro" id="IPR045864">
    <property type="entry name" value="aa-tRNA-synth_II/BPL/LPL"/>
</dbReference>
<comment type="cofactor">
    <cofactor evidence="15">
        <name>Mg(2+)</name>
        <dbReference type="ChEBI" id="CHEBI:18420"/>
    </cofactor>
    <text evidence="15">Binds 2 magnesium ions per tetramer.</text>
</comment>
<dbReference type="OrthoDB" id="9805455at2"/>
<dbReference type="Gene3D" id="3.50.40.10">
    <property type="entry name" value="Phenylalanyl-trna Synthetase, Chain B, domain 3"/>
    <property type="match status" value="1"/>
</dbReference>
<dbReference type="SUPFAM" id="SSF56037">
    <property type="entry name" value="PheT/TilS domain"/>
    <property type="match status" value="1"/>
</dbReference>
<evidence type="ECO:0000259" key="18">
    <source>
        <dbReference type="PROSITE" id="PS51447"/>
    </source>
</evidence>
<dbReference type="Pfam" id="PF03484">
    <property type="entry name" value="B5"/>
    <property type="match status" value="1"/>
</dbReference>
<evidence type="ECO:0000256" key="5">
    <source>
        <dbReference type="ARBA" id="ARBA00022555"/>
    </source>
</evidence>
<dbReference type="SUPFAM" id="SSF46955">
    <property type="entry name" value="Putative DNA-binding domain"/>
    <property type="match status" value="1"/>
</dbReference>
<dbReference type="FunFam" id="2.40.50.140:FF:000045">
    <property type="entry name" value="Phenylalanine--tRNA ligase beta subunit"/>
    <property type="match status" value="1"/>
</dbReference>
<dbReference type="STRING" id="1076937.SAMN04488120_10383"/>
<evidence type="ECO:0000259" key="17">
    <source>
        <dbReference type="PROSITE" id="PS50886"/>
    </source>
</evidence>
<evidence type="ECO:0000256" key="1">
    <source>
        <dbReference type="ARBA" id="ARBA00004496"/>
    </source>
</evidence>
<feature type="binding site" evidence="15">
    <location>
        <position position="453"/>
    </location>
    <ligand>
        <name>Mg(2+)</name>
        <dbReference type="ChEBI" id="CHEBI:18420"/>
        <note>shared with alpha subunit</note>
    </ligand>
</feature>
<dbReference type="GO" id="GO:0009328">
    <property type="term" value="C:phenylalanine-tRNA ligase complex"/>
    <property type="evidence" value="ECO:0007669"/>
    <property type="project" value="TreeGrafter"/>
</dbReference>
<feature type="domain" description="TRNA-binding" evidence="17">
    <location>
        <begin position="39"/>
        <end position="148"/>
    </location>
</feature>
<feature type="binding site" evidence="15">
    <location>
        <position position="459"/>
    </location>
    <ligand>
        <name>Mg(2+)</name>
        <dbReference type="ChEBI" id="CHEBI:18420"/>
        <note>shared with alpha subunit</note>
    </ligand>
</feature>
<dbReference type="InterPro" id="IPR005121">
    <property type="entry name" value="Fdx_antiC-bd"/>
</dbReference>
<dbReference type="InterPro" id="IPR041616">
    <property type="entry name" value="PheRS_beta_core"/>
</dbReference>
<dbReference type="SUPFAM" id="SSF50249">
    <property type="entry name" value="Nucleic acid-binding proteins"/>
    <property type="match status" value="1"/>
</dbReference>
<dbReference type="PROSITE" id="PS50886">
    <property type="entry name" value="TRBD"/>
    <property type="match status" value="1"/>
</dbReference>
<dbReference type="InterPro" id="IPR012340">
    <property type="entry name" value="NA-bd_OB-fold"/>
</dbReference>
<feature type="domain" description="B5" evidence="19">
    <location>
        <begin position="399"/>
        <end position="475"/>
    </location>
</feature>
<comment type="similarity">
    <text evidence="2 15">Belongs to the phenylalanyl-tRNA synthetase beta subunit family. Type 1 subfamily.</text>
</comment>
<comment type="subunit">
    <text evidence="3 15">Tetramer of two alpha and two beta subunits.</text>
</comment>
<evidence type="ECO:0000256" key="15">
    <source>
        <dbReference type="HAMAP-Rule" id="MF_00283"/>
    </source>
</evidence>
<keyword evidence="6 15" id="KW-0436">Ligase</keyword>
<dbReference type="CDD" id="cd02796">
    <property type="entry name" value="tRNA_bind_bactPheRS"/>
    <property type="match status" value="1"/>
</dbReference>
<keyword evidence="4 15" id="KW-0963">Cytoplasm</keyword>
<dbReference type="HAMAP" id="MF_00283">
    <property type="entry name" value="Phe_tRNA_synth_beta1"/>
    <property type="match status" value="1"/>
</dbReference>
<keyword evidence="12 15" id="KW-0648">Protein biosynthesis</keyword>
<keyword evidence="5 16" id="KW-0820">tRNA-binding</keyword>
<dbReference type="SMART" id="SM00873">
    <property type="entry name" value="B3_4"/>
    <property type="match status" value="1"/>
</dbReference>
<dbReference type="InterPro" id="IPR005146">
    <property type="entry name" value="B3/B4_tRNA-bd"/>
</dbReference>
<dbReference type="NCBIfam" id="NF045760">
    <property type="entry name" value="YtpR"/>
    <property type="match status" value="1"/>
</dbReference>
<dbReference type="Gene3D" id="3.30.930.10">
    <property type="entry name" value="Bira Bifunctional Protein, Domain 2"/>
    <property type="match status" value="1"/>
</dbReference>
<keyword evidence="13 15" id="KW-0030">Aminoacyl-tRNA synthetase</keyword>
<dbReference type="InterPro" id="IPR009061">
    <property type="entry name" value="DNA-bd_dom_put_sf"/>
</dbReference>
<organism evidence="20 21">
    <name type="scientific">Fontimonas thermophila</name>
    <dbReference type="NCBI Taxonomy" id="1076937"/>
    <lineage>
        <taxon>Bacteria</taxon>
        <taxon>Pseudomonadati</taxon>
        <taxon>Pseudomonadota</taxon>
        <taxon>Gammaproteobacteria</taxon>
        <taxon>Nevskiales</taxon>
        <taxon>Nevskiaceae</taxon>
        <taxon>Fontimonas</taxon>
    </lineage>
</organism>
<dbReference type="GO" id="GO:0005524">
    <property type="term" value="F:ATP binding"/>
    <property type="evidence" value="ECO:0007669"/>
    <property type="project" value="UniProtKB-UniRule"/>
</dbReference>
<dbReference type="Pfam" id="PF01588">
    <property type="entry name" value="tRNA_bind"/>
    <property type="match status" value="1"/>
</dbReference>
<evidence type="ECO:0000256" key="10">
    <source>
        <dbReference type="ARBA" id="ARBA00022842"/>
    </source>
</evidence>
<evidence type="ECO:0000256" key="11">
    <source>
        <dbReference type="ARBA" id="ARBA00022884"/>
    </source>
</evidence>
<protein>
    <recommendedName>
        <fullName evidence="15">Phenylalanine--tRNA ligase beta subunit</fullName>
        <ecNumber evidence="15">6.1.1.20</ecNumber>
    </recommendedName>
    <alternativeName>
        <fullName evidence="15">Phenylalanyl-tRNA synthetase beta subunit</fullName>
        <shortName evidence="15">PheRS</shortName>
    </alternativeName>
</protein>
<reference evidence="20 21" key="1">
    <citation type="submission" date="2016-10" db="EMBL/GenBank/DDBJ databases">
        <authorList>
            <person name="de Groot N.N."/>
        </authorList>
    </citation>
    <scope>NUCLEOTIDE SEQUENCE [LARGE SCALE GENOMIC DNA]</scope>
    <source>
        <strain evidence="20 21">DSM 23609</strain>
    </source>
</reference>
<dbReference type="PROSITE" id="PS51447">
    <property type="entry name" value="FDX_ACB"/>
    <property type="match status" value="1"/>
</dbReference>
<dbReference type="SMART" id="SM00874">
    <property type="entry name" value="B5"/>
    <property type="match status" value="1"/>
</dbReference>
<dbReference type="Gene3D" id="3.30.70.380">
    <property type="entry name" value="Ferrodoxin-fold anticodon-binding domain"/>
    <property type="match status" value="1"/>
</dbReference>
<sequence>MKLSETWLREWVNPPATIHDIAQRLVMGGFELDIEPAMDTLPEGVVVGRIVSAEKHPQADRLQVCRVDVGTGEPLQIVCGAPNARPGLHAPCALVGARLPGGMEITQARLRGVDSFGMLCSAKELALSDKSEGLLELDATAKPGQPITDYLNLQDHVLNLEITPNRGDCLSVLGLARDIAALYGVNMKRPNLPPAIVVGHQMLKVEIDDPATCPTYAGRIISRLNPKARTPDWMRERLRRSGLRCIHPVVDVTNYVMLELGQPLHAFDREKLTGTVRVRRARAGEHLEVLTGEVLTLAHGELLIADDKRPLALAGVMGGRDSGVTETTTCIFLESACFAPHAISGTARRHKLTSDAAYRFERGVDPALQRAALDRATQLITEICGGEVHPVTQVGRTQPETVMVRLRHARLVQLLGHDIPPREVEHLLGRLGIALRNEIGDSWVCRIPSHRYDLRIEADLIEEVARLYGYDRIPAKPYLAALAPAQSSESTRTLSAARATLTARGWQEVVTLAFADPRLQQALSPQTTPVPIDNPMADTQSVMRTTLWSGLISAWLYNRQRQTTRVRLFEAGVCFSLEAGTVIETQRLAGLATGSAATEQWGKKNRPVDFYDLKAEVVALLGASADEYRFEALAHPALHPGRCARILRGERPAGWIGELHPQVAQTLDLPEAPLVFELDWNIVREVPVPRPRPLSEFPSSRRDIAVVVADDLPVETLLTVACRAGGPLLQKILVFDIYRGEGLGKGCKSVALGLIFNDYSRTLTVQDIDAATASIAQALAQDVGAAIRQ</sequence>
<dbReference type="Pfam" id="PF17759">
    <property type="entry name" value="tRNA_synthFbeta"/>
    <property type="match status" value="1"/>
</dbReference>
<dbReference type="FunFam" id="3.30.56.10:FF:000002">
    <property type="entry name" value="Phenylalanine--tRNA ligase beta subunit"/>
    <property type="match status" value="1"/>
</dbReference>
<evidence type="ECO:0000313" key="20">
    <source>
        <dbReference type="EMBL" id="SFF38047.1"/>
    </source>
</evidence>
<dbReference type="NCBIfam" id="TIGR00472">
    <property type="entry name" value="pheT_bact"/>
    <property type="match status" value="1"/>
</dbReference>
<evidence type="ECO:0000256" key="2">
    <source>
        <dbReference type="ARBA" id="ARBA00008653"/>
    </source>
</evidence>
<dbReference type="Pfam" id="PF03483">
    <property type="entry name" value="B3_4"/>
    <property type="match status" value="1"/>
</dbReference>
<dbReference type="InterPro" id="IPR033714">
    <property type="entry name" value="tRNA_bind_bactPheRS"/>
</dbReference>
<evidence type="ECO:0000256" key="6">
    <source>
        <dbReference type="ARBA" id="ARBA00022598"/>
    </source>
</evidence>
<dbReference type="EC" id="6.1.1.20" evidence="15"/>
<dbReference type="Pfam" id="PF03147">
    <property type="entry name" value="FDX-ACB"/>
    <property type="match status" value="1"/>
</dbReference>
<comment type="subcellular location">
    <subcellularLocation>
        <location evidence="1 15">Cytoplasm</location>
    </subcellularLocation>
</comment>
<dbReference type="SUPFAM" id="SSF55681">
    <property type="entry name" value="Class II aaRS and biotin synthetases"/>
    <property type="match status" value="1"/>
</dbReference>
<keyword evidence="10 15" id="KW-0460">Magnesium</keyword>
<dbReference type="InterPro" id="IPR004532">
    <property type="entry name" value="Phe-tRNA-ligase_IIc_bsu_bact"/>
</dbReference>
<feature type="binding site" evidence="15">
    <location>
        <position position="462"/>
    </location>
    <ligand>
        <name>Mg(2+)</name>
        <dbReference type="ChEBI" id="CHEBI:18420"/>
        <note>shared with alpha subunit</note>
    </ligand>
</feature>
<dbReference type="PROSITE" id="PS51483">
    <property type="entry name" value="B5"/>
    <property type="match status" value="1"/>
</dbReference>
<evidence type="ECO:0000256" key="7">
    <source>
        <dbReference type="ARBA" id="ARBA00022723"/>
    </source>
</evidence>
<dbReference type="InterPro" id="IPR020825">
    <property type="entry name" value="Phe-tRNA_synthase-like_B3/B4"/>
</dbReference>
<comment type="catalytic activity">
    <reaction evidence="14 15">
        <text>tRNA(Phe) + L-phenylalanine + ATP = L-phenylalanyl-tRNA(Phe) + AMP + diphosphate + H(+)</text>
        <dbReference type="Rhea" id="RHEA:19413"/>
        <dbReference type="Rhea" id="RHEA-COMP:9668"/>
        <dbReference type="Rhea" id="RHEA-COMP:9699"/>
        <dbReference type="ChEBI" id="CHEBI:15378"/>
        <dbReference type="ChEBI" id="CHEBI:30616"/>
        <dbReference type="ChEBI" id="CHEBI:33019"/>
        <dbReference type="ChEBI" id="CHEBI:58095"/>
        <dbReference type="ChEBI" id="CHEBI:78442"/>
        <dbReference type="ChEBI" id="CHEBI:78531"/>
        <dbReference type="ChEBI" id="CHEBI:456215"/>
        <dbReference type="EC" id="6.1.1.20"/>
    </reaction>
</comment>
<evidence type="ECO:0000256" key="16">
    <source>
        <dbReference type="PROSITE-ProRule" id="PRU00209"/>
    </source>
</evidence>
<dbReference type="PANTHER" id="PTHR10947:SF0">
    <property type="entry name" value="PHENYLALANINE--TRNA LIGASE BETA SUBUNIT"/>
    <property type="match status" value="1"/>
</dbReference>
<evidence type="ECO:0000313" key="21">
    <source>
        <dbReference type="Proteomes" id="UP000199771"/>
    </source>
</evidence>
<dbReference type="GO" id="GO:0006432">
    <property type="term" value="P:phenylalanyl-tRNA aminoacylation"/>
    <property type="evidence" value="ECO:0007669"/>
    <property type="project" value="UniProtKB-UniRule"/>
</dbReference>
<dbReference type="FunFam" id="3.30.930.10:FF:000022">
    <property type="entry name" value="Phenylalanine--tRNA ligase beta subunit"/>
    <property type="match status" value="1"/>
</dbReference>
<evidence type="ECO:0000259" key="19">
    <source>
        <dbReference type="PROSITE" id="PS51483"/>
    </source>
</evidence>
<dbReference type="InterPro" id="IPR045060">
    <property type="entry name" value="Phe-tRNA-ligase_IIc_bsu"/>
</dbReference>
<dbReference type="FunFam" id="3.50.40.10:FF:000001">
    <property type="entry name" value="Phenylalanine--tRNA ligase beta subunit"/>
    <property type="match status" value="1"/>
</dbReference>
<dbReference type="FunFam" id="3.30.70.380:FF:000001">
    <property type="entry name" value="Phenylalanine--tRNA ligase beta subunit"/>
    <property type="match status" value="1"/>
</dbReference>
<dbReference type="SMART" id="SM00896">
    <property type="entry name" value="FDX-ACB"/>
    <property type="match status" value="1"/>
</dbReference>
<dbReference type="InterPro" id="IPR002547">
    <property type="entry name" value="tRNA-bd_dom"/>
</dbReference>
<evidence type="ECO:0000256" key="14">
    <source>
        <dbReference type="ARBA" id="ARBA00049255"/>
    </source>
</evidence>
<dbReference type="Gene3D" id="2.40.50.140">
    <property type="entry name" value="Nucleic acid-binding proteins"/>
    <property type="match status" value="1"/>
</dbReference>
<dbReference type="CDD" id="cd00769">
    <property type="entry name" value="PheRS_beta_core"/>
    <property type="match status" value="1"/>
</dbReference>
<dbReference type="GO" id="GO:0000049">
    <property type="term" value="F:tRNA binding"/>
    <property type="evidence" value="ECO:0007669"/>
    <property type="project" value="UniProtKB-UniRule"/>
</dbReference>
<keyword evidence="21" id="KW-1185">Reference proteome</keyword>
<accession>A0A1I2IA98</accession>
<evidence type="ECO:0000256" key="13">
    <source>
        <dbReference type="ARBA" id="ARBA00023146"/>
    </source>
</evidence>
<dbReference type="Proteomes" id="UP000199771">
    <property type="component" value="Unassembled WGS sequence"/>
</dbReference>
<dbReference type="SUPFAM" id="SSF54991">
    <property type="entry name" value="Anticodon-binding domain of PheRS"/>
    <property type="match status" value="1"/>
</dbReference>